<dbReference type="InterPro" id="IPR050309">
    <property type="entry name" value="Type-B_Carboxylest/Lipase"/>
</dbReference>
<dbReference type="InterPro" id="IPR002018">
    <property type="entry name" value="CarbesteraseB"/>
</dbReference>
<keyword evidence="6" id="KW-1185">Reference proteome</keyword>
<dbReference type="InterPro" id="IPR019826">
    <property type="entry name" value="Carboxylesterase_B_AS"/>
</dbReference>
<sequence>MLVKACLVQLLCLGVWTASAFPLFQNEAPSVDLGYGIYRGVANEAAGVNVFKGIRYAAAPIGKLRWQLPQSPAKKRDSVIDAKSFGPKCPQSWPTGLLPMVAPLLPAISGDEDCLFLNVWAPRDAHNLPVMVWIHGGGYGQGDGQQDMMSILAANNNSFIVVSIQYRLGAFGFLASDDVHRHGVLNAGLHDQQAALRWVQEHIGRFGGDRRRVTVYGQSAGGGSVMLQAMAYGGTQGTELFSNLIASSPYLPLQWGYSDAVPTRMYHAFVESVGCNGTGLTGYSASSAERSSAVFDCLVKADTAKLQRSSHLVSSTQSTYLGFAFVPVTDGHLVETVPSRQLGAKRVNGRNILVGNDAEDGAIFVPRNITVEADVVSWLKNVYPTLSQDNITALLDRYPSSDSARTQYATPGVGRALTANDVASTAVSQLARASNIYAEATFACPSYWLADAFQGPRKAYHYQYSVVAALHGVEVDTVYGSPLPSVSPGIAKAVQHMWGSMVTRSNPSISQTEAVAGAAGGSSSARSPNPATRWPAWDPASPHQININQTGGTKVTLPVAQWGIDFTGYVGPDRRNDITLVDARSWEGGRGARCDFWKKLADVVPL</sequence>
<evidence type="ECO:0000256" key="1">
    <source>
        <dbReference type="ARBA" id="ARBA00005964"/>
    </source>
</evidence>
<dbReference type="Proteomes" id="UP000323386">
    <property type="component" value="Unassembled WGS sequence"/>
</dbReference>
<dbReference type="GO" id="GO:0016787">
    <property type="term" value="F:hydrolase activity"/>
    <property type="evidence" value="ECO:0007669"/>
    <property type="project" value="UniProtKB-KW"/>
</dbReference>
<comment type="similarity">
    <text evidence="1 3">Belongs to the type-B carboxylesterase/lipase family.</text>
</comment>
<evidence type="ECO:0000256" key="2">
    <source>
        <dbReference type="ARBA" id="ARBA00022801"/>
    </source>
</evidence>
<keyword evidence="2 3" id="KW-0378">Hydrolase</keyword>
<name>A0A5C3EU92_9BASI</name>
<dbReference type="EMBL" id="OOIP01000003">
    <property type="protein sequence ID" value="SPO35878.1"/>
    <property type="molecule type" value="Genomic_DNA"/>
</dbReference>
<dbReference type="SUPFAM" id="SSF53474">
    <property type="entry name" value="alpha/beta-Hydrolases"/>
    <property type="match status" value="1"/>
</dbReference>
<protein>
    <recommendedName>
        <fullName evidence="3">Carboxylic ester hydrolase</fullName>
        <ecNumber evidence="3">3.1.1.-</ecNumber>
    </recommendedName>
</protein>
<dbReference type="OrthoDB" id="408631at2759"/>
<evidence type="ECO:0000259" key="4">
    <source>
        <dbReference type="Pfam" id="PF00135"/>
    </source>
</evidence>
<dbReference type="Gene3D" id="3.40.50.1820">
    <property type="entry name" value="alpha/beta hydrolase"/>
    <property type="match status" value="1"/>
</dbReference>
<accession>A0A5C3EU92</accession>
<dbReference type="PANTHER" id="PTHR11559">
    <property type="entry name" value="CARBOXYLESTERASE"/>
    <property type="match status" value="1"/>
</dbReference>
<dbReference type="PROSITE" id="PS00122">
    <property type="entry name" value="CARBOXYLESTERASE_B_1"/>
    <property type="match status" value="1"/>
</dbReference>
<reference evidence="5 6" key="1">
    <citation type="submission" date="2018-03" db="EMBL/GenBank/DDBJ databases">
        <authorList>
            <person name="Guldener U."/>
        </authorList>
    </citation>
    <scope>NUCLEOTIDE SEQUENCE [LARGE SCALE GENOMIC DNA]</scope>
    <source>
        <strain evidence="5 6">DAOM196992</strain>
    </source>
</reference>
<feature type="signal peptide" evidence="3">
    <location>
        <begin position="1"/>
        <end position="20"/>
    </location>
</feature>
<dbReference type="EC" id="3.1.1.-" evidence="3"/>
<feature type="chain" id="PRO_5023157544" description="Carboxylic ester hydrolase" evidence="3">
    <location>
        <begin position="21"/>
        <end position="606"/>
    </location>
</feature>
<dbReference type="InterPro" id="IPR029058">
    <property type="entry name" value="AB_hydrolase_fold"/>
</dbReference>
<dbReference type="PROSITE" id="PS00941">
    <property type="entry name" value="CARBOXYLESTERASE_B_2"/>
    <property type="match status" value="1"/>
</dbReference>
<dbReference type="AlphaFoldDB" id="A0A5C3EU92"/>
<proteinExistence type="inferred from homology"/>
<feature type="domain" description="Carboxylesterase type B" evidence="4">
    <location>
        <begin position="29"/>
        <end position="537"/>
    </location>
</feature>
<organism evidence="5 6">
    <name type="scientific">Pseudozyma flocculosa</name>
    <dbReference type="NCBI Taxonomy" id="84751"/>
    <lineage>
        <taxon>Eukaryota</taxon>
        <taxon>Fungi</taxon>
        <taxon>Dikarya</taxon>
        <taxon>Basidiomycota</taxon>
        <taxon>Ustilaginomycotina</taxon>
        <taxon>Ustilaginomycetes</taxon>
        <taxon>Ustilaginales</taxon>
        <taxon>Ustilaginaceae</taxon>
        <taxon>Pseudozyma</taxon>
    </lineage>
</organism>
<dbReference type="InterPro" id="IPR019819">
    <property type="entry name" value="Carboxylesterase_B_CS"/>
</dbReference>
<evidence type="ECO:0000256" key="3">
    <source>
        <dbReference type="RuleBase" id="RU361235"/>
    </source>
</evidence>
<evidence type="ECO:0000313" key="5">
    <source>
        <dbReference type="EMBL" id="SPO35878.1"/>
    </source>
</evidence>
<gene>
    <name evidence="5" type="ORF">PSFLO_01349</name>
</gene>
<evidence type="ECO:0000313" key="6">
    <source>
        <dbReference type="Proteomes" id="UP000323386"/>
    </source>
</evidence>
<keyword evidence="3" id="KW-0732">Signal</keyword>
<dbReference type="Pfam" id="PF00135">
    <property type="entry name" value="COesterase"/>
    <property type="match status" value="1"/>
</dbReference>